<accession>A0A1D1VKN4</accession>
<evidence type="ECO:0000313" key="3">
    <source>
        <dbReference type="Proteomes" id="UP000186922"/>
    </source>
</evidence>
<gene>
    <name evidence="2" type="primary">RvY_12774-1</name>
    <name evidence="2" type="synonym">RvY_12774.1</name>
    <name evidence="2" type="ORF">RvY_12774</name>
</gene>
<dbReference type="OrthoDB" id="10467932at2759"/>
<feature type="compositionally biased region" description="Basic and acidic residues" evidence="1">
    <location>
        <begin position="44"/>
        <end position="54"/>
    </location>
</feature>
<proteinExistence type="predicted"/>
<comment type="caution">
    <text evidence="2">The sequence shown here is derived from an EMBL/GenBank/DDBJ whole genome shotgun (WGS) entry which is preliminary data.</text>
</comment>
<evidence type="ECO:0000256" key="1">
    <source>
        <dbReference type="SAM" id="MobiDB-lite"/>
    </source>
</evidence>
<reference evidence="2 3" key="1">
    <citation type="journal article" date="2016" name="Nat. Commun.">
        <title>Extremotolerant tardigrade genome and improved radiotolerance of human cultured cells by tardigrade-unique protein.</title>
        <authorList>
            <person name="Hashimoto T."/>
            <person name="Horikawa D.D."/>
            <person name="Saito Y."/>
            <person name="Kuwahara H."/>
            <person name="Kozuka-Hata H."/>
            <person name="Shin-I T."/>
            <person name="Minakuchi Y."/>
            <person name="Ohishi K."/>
            <person name="Motoyama A."/>
            <person name="Aizu T."/>
            <person name="Enomoto A."/>
            <person name="Kondo K."/>
            <person name="Tanaka S."/>
            <person name="Hara Y."/>
            <person name="Koshikawa S."/>
            <person name="Sagara H."/>
            <person name="Miura T."/>
            <person name="Yokobori S."/>
            <person name="Miyagawa K."/>
            <person name="Suzuki Y."/>
            <person name="Kubo T."/>
            <person name="Oyama M."/>
            <person name="Kohara Y."/>
            <person name="Fujiyama A."/>
            <person name="Arakawa K."/>
            <person name="Katayama T."/>
            <person name="Toyoda A."/>
            <person name="Kunieda T."/>
        </authorList>
    </citation>
    <scope>NUCLEOTIDE SEQUENCE [LARGE SCALE GENOMIC DNA]</scope>
    <source>
        <strain evidence="2 3">YOKOZUNA-1</strain>
    </source>
</reference>
<sequence>MPHHTHEQSANPAALPGQVDGKEYKYERVDKAQVDESGQATLVDSREDRGKEDPGMNYVDARPPVAPGTPIGVVPSAVTGSAPLNPGQIPGPFVSTGSDTLNTSASEFTTGGRIEPVGVQKTIVTEKKVIHQDR</sequence>
<keyword evidence="3" id="KW-1185">Reference proteome</keyword>
<organism evidence="2 3">
    <name type="scientific">Ramazzottius varieornatus</name>
    <name type="common">Water bear</name>
    <name type="synonym">Tardigrade</name>
    <dbReference type="NCBI Taxonomy" id="947166"/>
    <lineage>
        <taxon>Eukaryota</taxon>
        <taxon>Metazoa</taxon>
        <taxon>Ecdysozoa</taxon>
        <taxon>Tardigrada</taxon>
        <taxon>Eutardigrada</taxon>
        <taxon>Parachela</taxon>
        <taxon>Hypsibioidea</taxon>
        <taxon>Ramazzottiidae</taxon>
        <taxon>Ramazzottius</taxon>
    </lineage>
</organism>
<feature type="compositionally biased region" description="Basic and acidic residues" evidence="1">
    <location>
        <begin position="20"/>
        <end position="34"/>
    </location>
</feature>
<name>A0A1D1VKN4_RAMVA</name>
<feature type="region of interest" description="Disordered" evidence="1">
    <location>
        <begin position="82"/>
        <end position="101"/>
    </location>
</feature>
<feature type="region of interest" description="Disordered" evidence="1">
    <location>
        <begin position="1"/>
        <end position="71"/>
    </location>
</feature>
<protein>
    <submittedName>
        <fullName evidence="2">Uncharacterized protein</fullName>
    </submittedName>
</protein>
<dbReference type="AlphaFoldDB" id="A0A1D1VKN4"/>
<evidence type="ECO:0000313" key="2">
    <source>
        <dbReference type="EMBL" id="GAV02177.1"/>
    </source>
</evidence>
<dbReference type="Proteomes" id="UP000186922">
    <property type="component" value="Unassembled WGS sequence"/>
</dbReference>
<dbReference type="EMBL" id="BDGG01000008">
    <property type="protein sequence ID" value="GAV02177.1"/>
    <property type="molecule type" value="Genomic_DNA"/>
</dbReference>